<protein>
    <submittedName>
        <fullName evidence="1">Uncharacterized protein</fullName>
    </submittedName>
</protein>
<comment type="caution">
    <text evidence="1">The sequence shown here is derived from an EMBL/GenBank/DDBJ whole genome shotgun (WGS) entry which is preliminary data.</text>
</comment>
<proteinExistence type="predicted"/>
<reference evidence="1" key="1">
    <citation type="journal article" date="2015" name="Nature">
        <title>Complex archaea that bridge the gap between prokaryotes and eukaryotes.</title>
        <authorList>
            <person name="Spang A."/>
            <person name="Saw J.H."/>
            <person name="Jorgensen S.L."/>
            <person name="Zaremba-Niedzwiedzka K."/>
            <person name="Martijn J."/>
            <person name="Lind A.E."/>
            <person name="van Eijk R."/>
            <person name="Schleper C."/>
            <person name="Guy L."/>
            <person name="Ettema T.J."/>
        </authorList>
    </citation>
    <scope>NUCLEOTIDE SEQUENCE</scope>
</reference>
<organism evidence="1">
    <name type="scientific">marine sediment metagenome</name>
    <dbReference type="NCBI Taxonomy" id="412755"/>
    <lineage>
        <taxon>unclassified sequences</taxon>
        <taxon>metagenomes</taxon>
        <taxon>ecological metagenomes</taxon>
    </lineage>
</organism>
<dbReference type="EMBL" id="LAZR01018202">
    <property type="protein sequence ID" value="KKL97291.1"/>
    <property type="molecule type" value="Genomic_DNA"/>
</dbReference>
<evidence type="ECO:0000313" key="1">
    <source>
        <dbReference type="EMBL" id="KKL97291.1"/>
    </source>
</evidence>
<accession>A0A0F9H2V3</accession>
<dbReference type="AlphaFoldDB" id="A0A0F9H2V3"/>
<name>A0A0F9H2V3_9ZZZZ</name>
<sequence>MTTCPNCGEQYVPDITKSPDFTSKRTMWRGGQLIQNVWPEATTIQREQLQTGICSDKCWDEYLGAEE</sequence>
<gene>
    <name evidence="1" type="ORF">LCGC14_1835990</name>
</gene>